<name>A0A0C9VRG9_SPHS4</name>
<organism evidence="1 2">
    <name type="scientific">Sphaerobolus stellatus (strain SS14)</name>
    <dbReference type="NCBI Taxonomy" id="990650"/>
    <lineage>
        <taxon>Eukaryota</taxon>
        <taxon>Fungi</taxon>
        <taxon>Dikarya</taxon>
        <taxon>Basidiomycota</taxon>
        <taxon>Agaricomycotina</taxon>
        <taxon>Agaricomycetes</taxon>
        <taxon>Phallomycetidae</taxon>
        <taxon>Geastrales</taxon>
        <taxon>Sphaerobolaceae</taxon>
        <taxon>Sphaerobolus</taxon>
    </lineage>
</organism>
<gene>
    <name evidence="1" type="ORF">M422DRAFT_251618</name>
</gene>
<proteinExistence type="predicted"/>
<dbReference type="OrthoDB" id="2367075at2759"/>
<dbReference type="AlphaFoldDB" id="A0A0C9VRG9"/>
<protein>
    <submittedName>
        <fullName evidence="1">Uncharacterized protein</fullName>
    </submittedName>
</protein>
<evidence type="ECO:0000313" key="1">
    <source>
        <dbReference type="EMBL" id="KIJ44982.1"/>
    </source>
</evidence>
<reference evidence="1 2" key="1">
    <citation type="submission" date="2014-06" db="EMBL/GenBank/DDBJ databases">
        <title>Evolutionary Origins and Diversification of the Mycorrhizal Mutualists.</title>
        <authorList>
            <consortium name="DOE Joint Genome Institute"/>
            <consortium name="Mycorrhizal Genomics Consortium"/>
            <person name="Kohler A."/>
            <person name="Kuo A."/>
            <person name="Nagy L.G."/>
            <person name="Floudas D."/>
            <person name="Copeland A."/>
            <person name="Barry K.W."/>
            <person name="Cichocki N."/>
            <person name="Veneault-Fourrey C."/>
            <person name="LaButti K."/>
            <person name="Lindquist E.A."/>
            <person name="Lipzen A."/>
            <person name="Lundell T."/>
            <person name="Morin E."/>
            <person name="Murat C."/>
            <person name="Riley R."/>
            <person name="Ohm R."/>
            <person name="Sun H."/>
            <person name="Tunlid A."/>
            <person name="Henrissat B."/>
            <person name="Grigoriev I.V."/>
            <person name="Hibbett D.S."/>
            <person name="Martin F."/>
        </authorList>
    </citation>
    <scope>NUCLEOTIDE SEQUENCE [LARGE SCALE GENOMIC DNA]</scope>
    <source>
        <strain evidence="1 2">SS14</strain>
    </source>
</reference>
<sequence>MFSLHDVPGQDANETFDGYPVIRTFLNPQLMPLSKIPAFSGILRILTNYLFEDIKQACIGLLRSAVPDDLKLWQGAALFYATKFLPMIQEHNLIYLLPQALYSLCFYLASEVLAKLKDRQDILAKFLEGRSKLSGSFTKFGKNTFGSKSSMIGFVVRMTGRESSYAPCKEAQAGPLGEIHITQSAR</sequence>
<dbReference type="Proteomes" id="UP000054279">
    <property type="component" value="Unassembled WGS sequence"/>
</dbReference>
<evidence type="ECO:0000313" key="2">
    <source>
        <dbReference type="Proteomes" id="UP000054279"/>
    </source>
</evidence>
<keyword evidence="2" id="KW-1185">Reference proteome</keyword>
<dbReference type="HOGENOM" id="CLU_125114_0_0_1"/>
<dbReference type="EMBL" id="KN837114">
    <property type="protein sequence ID" value="KIJ44982.1"/>
    <property type="molecule type" value="Genomic_DNA"/>
</dbReference>
<accession>A0A0C9VRG9</accession>